<feature type="region of interest" description="Disordered" evidence="10">
    <location>
        <begin position="1"/>
        <end position="84"/>
    </location>
</feature>
<evidence type="ECO:0000256" key="3">
    <source>
        <dbReference type="ARBA" id="ARBA00019664"/>
    </source>
</evidence>
<keyword evidence="4" id="KW-0805">Transcription regulation</keyword>
<evidence type="ECO:0000256" key="4">
    <source>
        <dbReference type="ARBA" id="ARBA00023015"/>
    </source>
</evidence>
<keyword evidence="5" id="KW-0010">Activator</keyword>
<dbReference type="EMBL" id="GEFH01003181">
    <property type="protein sequence ID" value="JAP65400.1"/>
    <property type="molecule type" value="mRNA"/>
</dbReference>
<feature type="compositionally biased region" description="Gly residues" evidence="10">
    <location>
        <begin position="27"/>
        <end position="46"/>
    </location>
</feature>
<sequence>MASPYHLHHQQQAPPQPPLQPQQHMGMGVGPVLGGPGLGAGPGGLGPPLLSPVQQMGGPSGFMPAGPPGPGDGSGDPGVPSQPKDVNTAIMCRMGQEIVQEIVAKAIELFQTLKALQPPTGVATSMQGQEERRLKLQETLRNVSILFRKLHRVHAICSDQSAAVASSQYTPIEPDVTLQSLVPMMDDPKPSEEKKPSEATRALLEERALLTEQVVLKNRQLKEVIDALRNIIWEINTMLAMRKRHLQFTHRISSQAK</sequence>
<reference evidence="11" key="1">
    <citation type="journal article" date="2017" name="Ticks Tick Borne Dis.">
        <title>An insight into the sialome of Hyalomma excavatum.</title>
        <authorList>
            <person name="Ribeiro J.M."/>
            <person name="Slovak M."/>
            <person name="Francischetti I.M."/>
        </authorList>
    </citation>
    <scope>NUCLEOTIDE SEQUENCE</scope>
    <source>
        <strain evidence="11">Samish</strain>
        <tissue evidence="11">Salivary glands</tissue>
    </source>
</reference>
<dbReference type="PANTHER" id="PTHR31705:SF4">
    <property type="entry name" value="MEDIATOR OF RNA POLYMERASE II TRANSCRIPTION SUBUNIT 30"/>
    <property type="match status" value="1"/>
</dbReference>
<dbReference type="InterPro" id="IPR021019">
    <property type="entry name" value="Mediator_Med30_met"/>
</dbReference>
<comment type="similarity">
    <text evidence="2">Belongs to the Mediator complex subunit 30 family.</text>
</comment>
<dbReference type="Pfam" id="PF11315">
    <property type="entry name" value="Med30"/>
    <property type="match status" value="1"/>
</dbReference>
<evidence type="ECO:0000256" key="2">
    <source>
        <dbReference type="ARBA" id="ARBA00010606"/>
    </source>
</evidence>
<protein>
    <recommendedName>
        <fullName evidence="3">Mediator of RNA polymerase II transcription subunit 30</fullName>
    </recommendedName>
    <alternativeName>
        <fullName evidence="9">Mediator complex subunit 30</fullName>
    </alternativeName>
</protein>
<dbReference type="GO" id="GO:0016592">
    <property type="term" value="C:mediator complex"/>
    <property type="evidence" value="ECO:0007669"/>
    <property type="project" value="TreeGrafter"/>
</dbReference>
<accession>A0A131XH27</accession>
<evidence type="ECO:0000256" key="8">
    <source>
        <dbReference type="ARBA" id="ARBA00025687"/>
    </source>
</evidence>
<evidence type="ECO:0000256" key="9">
    <source>
        <dbReference type="ARBA" id="ARBA00031981"/>
    </source>
</evidence>
<comment type="function">
    <text evidence="8">Component of the Mediator complex, a coactivator involved in the regulated transcription of nearly all RNA polymerase II-dependent genes. Mediator functions as a bridge to convey information from gene-specific regulatory proteins to the basal RNA polymerase II transcription machinery. Mediator is recruited to promoters by direct interactions with regulatory proteins and serves as a scaffold for the assembly of a functional preinitiation complex with RNA polymerase II and the general transcription factors.</text>
</comment>
<evidence type="ECO:0000256" key="7">
    <source>
        <dbReference type="ARBA" id="ARBA00023242"/>
    </source>
</evidence>
<evidence type="ECO:0000256" key="6">
    <source>
        <dbReference type="ARBA" id="ARBA00023163"/>
    </source>
</evidence>
<organism evidence="11">
    <name type="scientific">Hyalomma excavatum</name>
    <dbReference type="NCBI Taxonomy" id="257692"/>
    <lineage>
        <taxon>Eukaryota</taxon>
        <taxon>Metazoa</taxon>
        <taxon>Ecdysozoa</taxon>
        <taxon>Arthropoda</taxon>
        <taxon>Chelicerata</taxon>
        <taxon>Arachnida</taxon>
        <taxon>Acari</taxon>
        <taxon>Parasitiformes</taxon>
        <taxon>Ixodida</taxon>
        <taxon>Ixodoidea</taxon>
        <taxon>Ixodidae</taxon>
        <taxon>Hyalomminae</taxon>
        <taxon>Hyalomma</taxon>
    </lineage>
</organism>
<keyword evidence="6" id="KW-0804">Transcription</keyword>
<evidence type="ECO:0000313" key="11">
    <source>
        <dbReference type="EMBL" id="JAP65400.1"/>
    </source>
</evidence>
<evidence type="ECO:0000256" key="1">
    <source>
        <dbReference type="ARBA" id="ARBA00004123"/>
    </source>
</evidence>
<evidence type="ECO:0000256" key="5">
    <source>
        <dbReference type="ARBA" id="ARBA00023159"/>
    </source>
</evidence>
<dbReference type="GO" id="GO:0003712">
    <property type="term" value="F:transcription coregulator activity"/>
    <property type="evidence" value="ECO:0007669"/>
    <property type="project" value="TreeGrafter"/>
</dbReference>
<proteinExistence type="evidence at transcript level"/>
<dbReference type="PANTHER" id="PTHR31705">
    <property type="entry name" value="MEDIATOR OF RNA POLYMERASE II TRANSCRIPTION SUBUNIT 30"/>
    <property type="match status" value="1"/>
</dbReference>
<evidence type="ECO:0000256" key="10">
    <source>
        <dbReference type="SAM" id="MobiDB-lite"/>
    </source>
</evidence>
<comment type="subcellular location">
    <subcellularLocation>
        <location evidence="1">Nucleus</location>
    </subcellularLocation>
</comment>
<name>A0A131XH27_9ACAR</name>
<keyword evidence="7" id="KW-0539">Nucleus</keyword>
<dbReference type="GO" id="GO:0045893">
    <property type="term" value="P:positive regulation of DNA-templated transcription"/>
    <property type="evidence" value="ECO:0007669"/>
    <property type="project" value="TreeGrafter"/>
</dbReference>
<dbReference type="AlphaFoldDB" id="A0A131XH27"/>